<sequence>MTNRQQEAERALHNQHNLLPKKEILAVFLSLSIPLTITFIDQNGIGIALPTIARDFGAENTISWAGTSSLIANSACQMLYGRLSDIFGRKVVYLSAIACLALAALLCGIAQNNIMFYIFRAIAGIGGGGIVNLSMIIVSDVVSLEERGYYQGILGACIGLGNVIGPFLAAAFITHVTWRAFFWTTAPLTAILGVISFYTVPSSLPARNFMENAKKIDYGGILLSTIGIIFLLIPISGGGAYFPWRSPIVISMLVLGSVSLFLFILWEWRVARLPMIPMQIFRSVDVSILLGQSFLFGAVFQAQLYYLPLYLQNARGFSVMKSAGLLAIPVGVQVISSTLSGRYISQVKRWREVLCLGFALWTLGAGLLLKYKRDSDTAYSLPEIEGPDARAVISAYMAASRAVFIFQVSLISVCFLACGLLKDHGLRPLDEEVEGTETEDLALEEQGSNPNDKAIAANSPVEGVTVAASEDDQHPA</sequence>
<keyword evidence="2" id="KW-1185">Reference proteome</keyword>
<reference evidence="1" key="1">
    <citation type="submission" date="2022-11" db="EMBL/GenBank/DDBJ databases">
        <title>Genome Sequence of Nemania bipapillata.</title>
        <authorList>
            <person name="Buettner E."/>
        </authorList>
    </citation>
    <scope>NUCLEOTIDE SEQUENCE</scope>
    <source>
        <strain evidence="1">CP14</strain>
    </source>
</reference>
<evidence type="ECO:0000313" key="2">
    <source>
        <dbReference type="Proteomes" id="UP001153334"/>
    </source>
</evidence>
<proteinExistence type="predicted"/>
<name>A0ACC2J1D9_9PEZI</name>
<evidence type="ECO:0000313" key="1">
    <source>
        <dbReference type="EMBL" id="KAJ8121281.1"/>
    </source>
</evidence>
<gene>
    <name evidence="1" type="ORF">ONZ43_g2230</name>
</gene>
<accession>A0ACC2J1D9</accession>
<organism evidence="1 2">
    <name type="scientific">Nemania bipapillata</name>
    <dbReference type="NCBI Taxonomy" id="110536"/>
    <lineage>
        <taxon>Eukaryota</taxon>
        <taxon>Fungi</taxon>
        <taxon>Dikarya</taxon>
        <taxon>Ascomycota</taxon>
        <taxon>Pezizomycotina</taxon>
        <taxon>Sordariomycetes</taxon>
        <taxon>Xylariomycetidae</taxon>
        <taxon>Xylariales</taxon>
        <taxon>Xylariaceae</taxon>
        <taxon>Nemania</taxon>
    </lineage>
</organism>
<dbReference type="EMBL" id="JAPESX010000443">
    <property type="protein sequence ID" value="KAJ8121281.1"/>
    <property type="molecule type" value="Genomic_DNA"/>
</dbReference>
<protein>
    <submittedName>
        <fullName evidence="1">Uncharacterized protein</fullName>
    </submittedName>
</protein>
<comment type="caution">
    <text evidence="1">The sequence shown here is derived from an EMBL/GenBank/DDBJ whole genome shotgun (WGS) entry which is preliminary data.</text>
</comment>
<dbReference type="Proteomes" id="UP001153334">
    <property type="component" value="Unassembled WGS sequence"/>
</dbReference>